<reference evidence="9 10" key="1">
    <citation type="submission" date="2020-08" db="EMBL/GenBank/DDBJ databases">
        <title>Bridging the membrane lipid divide: bacteria of the FCB group superphylum have the potential to synthesize archaeal ether lipids.</title>
        <authorList>
            <person name="Villanueva L."/>
            <person name="Von Meijenfeldt F.A.B."/>
            <person name="Westbye A.B."/>
            <person name="Yadav S."/>
            <person name="Hopmans E.C."/>
            <person name="Dutilh B.E."/>
            <person name="Sinninghe Damste J.S."/>
        </authorList>
    </citation>
    <scope>NUCLEOTIDE SEQUENCE [LARGE SCALE GENOMIC DNA]</scope>
    <source>
        <strain evidence="9">NIOZ-UU30</strain>
    </source>
</reference>
<sequence length="136" mass="15162">MKIYLQTNKKVRIEMIPLIDMIFLLLVSFIYAMLSMAVHHGLPVILPPSSSAIIEKELVLSVTVKADGTIFINEEPVVLDNLATALTRKAEDGKQPGVLLFADRNLSYQKLFRVLDQIRTAGIERISLQAEVNPST</sequence>
<keyword evidence="6 8" id="KW-0472">Membrane</keyword>
<feature type="transmembrane region" description="Helical" evidence="8">
    <location>
        <begin position="21"/>
        <end position="42"/>
    </location>
</feature>
<comment type="caution">
    <text evidence="9">The sequence shown here is derived from an EMBL/GenBank/DDBJ whole genome shotgun (WGS) entry which is preliminary data.</text>
</comment>
<protein>
    <submittedName>
        <fullName evidence="9">Biopolymer transporter ExbD</fullName>
    </submittedName>
</protein>
<evidence type="ECO:0000256" key="2">
    <source>
        <dbReference type="ARBA" id="ARBA00005811"/>
    </source>
</evidence>
<dbReference type="Gene3D" id="3.30.420.270">
    <property type="match status" value="1"/>
</dbReference>
<dbReference type="Pfam" id="PF02472">
    <property type="entry name" value="ExbD"/>
    <property type="match status" value="1"/>
</dbReference>
<keyword evidence="5 8" id="KW-1133">Transmembrane helix</keyword>
<keyword evidence="7" id="KW-0813">Transport</keyword>
<evidence type="ECO:0000256" key="4">
    <source>
        <dbReference type="ARBA" id="ARBA00022692"/>
    </source>
</evidence>
<evidence type="ECO:0000256" key="3">
    <source>
        <dbReference type="ARBA" id="ARBA00022475"/>
    </source>
</evidence>
<gene>
    <name evidence="9" type="ORF">H8E23_11865</name>
</gene>
<evidence type="ECO:0000256" key="5">
    <source>
        <dbReference type="ARBA" id="ARBA00022989"/>
    </source>
</evidence>
<dbReference type="GO" id="GO:0022857">
    <property type="term" value="F:transmembrane transporter activity"/>
    <property type="evidence" value="ECO:0007669"/>
    <property type="project" value="InterPro"/>
</dbReference>
<dbReference type="InterPro" id="IPR003400">
    <property type="entry name" value="ExbD"/>
</dbReference>
<comment type="subcellular location">
    <subcellularLocation>
        <location evidence="1">Cell membrane</location>
        <topology evidence="1">Single-pass membrane protein</topology>
    </subcellularLocation>
    <subcellularLocation>
        <location evidence="7">Cell membrane</location>
        <topology evidence="7">Single-pass type II membrane protein</topology>
    </subcellularLocation>
</comment>
<evidence type="ECO:0000256" key="8">
    <source>
        <dbReference type="SAM" id="Phobius"/>
    </source>
</evidence>
<accession>A0A8J6NTL2</accession>
<dbReference type="GO" id="GO:0005886">
    <property type="term" value="C:plasma membrane"/>
    <property type="evidence" value="ECO:0007669"/>
    <property type="project" value="UniProtKB-SubCell"/>
</dbReference>
<evidence type="ECO:0000256" key="6">
    <source>
        <dbReference type="ARBA" id="ARBA00023136"/>
    </source>
</evidence>
<keyword evidence="4 7" id="KW-0812">Transmembrane</keyword>
<dbReference type="Proteomes" id="UP000603434">
    <property type="component" value="Unassembled WGS sequence"/>
</dbReference>
<dbReference type="AlphaFoldDB" id="A0A8J6NTL2"/>
<proteinExistence type="inferred from homology"/>
<keyword evidence="7" id="KW-0653">Protein transport</keyword>
<evidence type="ECO:0000313" key="9">
    <source>
        <dbReference type="EMBL" id="MBC8362082.1"/>
    </source>
</evidence>
<evidence type="ECO:0000256" key="1">
    <source>
        <dbReference type="ARBA" id="ARBA00004162"/>
    </source>
</evidence>
<keyword evidence="3" id="KW-1003">Cell membrane</keyword>
<evidence type="ECO:0000256" key="7">
    <source>
        <dbReference type="RuleBase" id="RU003879"/>
    </source>
</evidence>
<evidence type="ECO:0000313" key="10">
    <source>
        <dbReference type="Proteomes" id="UP000603434"/>
    </source>
</evidence>
<dbReference type="GO" id="GO:0015031">
    <property type="term" value="P:protein transport"/>
    <property type="evidence" value="ECO:0007669"/>
    <property type="project" value="UniProtKB-KW"/>
</dbReference>
<dbReference type="PANTHER" id="PTHR30558">
    <property type="entry name" value="EXBD MEMBRANE COMPONENT OF PMF-DRIVEN MACROMOLECULE IMPORT SYSTEM"/>
    <property type="match status" value="1"/>
</dbReference>
<comment type="similarity">
    <text evidence="2 7">Belongs to the ExbD/TolR family.</text>
</comment>
<organism evidence="9 10">
    <name type="scientific">Candidatus Desulfatibia profunda</name>
    <dbReference type="NCBI Taxonomy" id="2841695"/>
    <lineage>
        <taxon>Bacteria</taxon>
        <taxon>Pseudomonadati</taxon>
        <taxon>Thermodesulfobacteriota</taxon>
        <taxon>Desulfobacteria</taxon>
        <taxon>Desulfobacterales</taxon>
        <taxon>Desulfobacterales incertae sedis</taxon>
        <taxon>Candidatus Desulfatibia</taxon>
    </lineage>
</organism>
<name>A0A8J6NTL2_9BACT</name>
<dbReference type="EMBL" id="JACNJH010000167">
    <property type="protein sequence ID" value="MBC8362082.1"/>
    <property type="molecule type" value="Genomic_DNA"/>
</dbReference>